<sequence>MRMEWLVSSKNCFEKNTYVFSEKHVHVFARTRTCFFRDIYTSIDTGQCLYRHKPVRISPQGYTDIGVSLRRYT</sequence>
<organism evidence="1 2">
    <name type="scientific">Parabacteroides distasonis</name>
    <dbReference type="NCBI Taxonomy" id="823"/>
    <lineage>
        <taxon>Bacteria</taxon>
        <taxon>Pseudomonadati</taxon>
        <taxon>Bacteroidota</taxon>
        <taxon>Bacteroidia</taxon>
        <taxon>Bacteroidales</taxon>
        <taxon>Tannerellaceae</taxon>
        <taxon>Parabacteroides</taxon>
    </lineage>
</organism>
<dbReference type="Proteomes" id="UP000284660">
    <property type="component" value="Unassembled WGS sequence"/>
</dbReference>
<name>A0A395YTA7_PARDI</name>
<protein>
    <submittedName>
        <fullName evidence="1">Uncharacterized protein</fullName>
    </submittedName>
</protein>
<evidence type="ECO:0000313" key="2">
    <source>
        <dbReference type="Proteomes" id="UP000284660"/>
    </source>
</evidence>
<proteinExistence type="predicted"/>
<dbReference type="AlphaFoldDB" id="A0A395YTA7"/>
<dbReference type="EMBL" id="QSJN01000001">
    <property type="protein sequence ID" value="RHD78216.1"/>
    <property type="molecule type" value="Genomic_DNA"/>
</dbReference>
<reference evidence="1 2" key="1">
    <citation type="submission" date="2018-08" db="EMBL/GenBank/DDBJ databases">
        <title>A genome reference for cultivated species of the human gut microbiota.</title>
        <authorList>
            <person name="Zou Y."/>
            <person name="Xue W."/>
            <person name="Luo G."/>
        </authorList>
    </citation>
    <scope>NUCLEOTIDE SEQUENCE [LARGE SCALE GENOMIC DNA]</scope>
    <source>
        <strain evidence="1 2">AM30-4</strain>
    </source>
</reference>
<evidence type="ECO:0000313" key="1">
    <source>
        <dbReference type="EMBL" id="RHD78216.1"/>
    </source>
</evidence>
<comment type="caution">
    <text evidence="1">The sequence shown here is derived from an EMBL/GenBank/DDBJ whole genome shotgun (WGS) entry which is preliminary data.</text>
</comment>
<gene>
    <name evidence="1" type="ORF">DW782_02690</name>
</gene>
<accession>A0A395YTA7</accession>